<keyword evidence="6" id="KW-1015">Disulfide bond</keyword>
<comment type="caution">
    <text evidence="14">The sequence shown here is derived from an EMBL/GenBank/DDBJ whole genome shotgun (WGS) entry which is preliminary data.</text>
</comment>
<name>A0ABV9F9Y5_9BACL</name>
<keyword evidence="15" id="KW-1185">Reference proteome</keyword>
<proteinExistence type="inferred from homology"/>
<dbReference type="InterPro" id="IPR013766">
    <property type="entry name" value="Thioredoxin_domain"/>
</dbReference>
<dbReference type="Gene3D" id="3.40.30.10">
    <property type="entry name" value="Glutaredoxin"/>
    <property type="match status" value="1"/>
</dbReference>
<dbReference type="GO" id="GO:0140824">
    <property type="term" value="F:thioredoxin-dependent peroxiredoxin activity"/>
    <property type="evidence" value="ECO:0007669"/>
    <property type="project" value="UniProtKB-EC"/>
</dbReference>
<reference evidence="15" key="1">
    <citation type="journal article" date="2019" name="Int. J. Syst. Evol. Microbiol.">
        <title>The Global Catalogue of Microorganisms (GCM) 10K type strain sequencing project: providing services to taxonomists for standard genome sequencing and annotation.</title>
        <authorList>
            <consortium name="The Broad Institute Genomics Platform"/>
            <consortium name="The Broad Institute Genome Sequencing Center for Infectious Disease"/>
            <person name="Wu L."/>
            <person name="Ma J."/>
        </authorList>
    </citation>
    <scope>NUCLEOTIDE SEQUENCE [LARGE SCALE GENOMIC DNA]</scope>
    <source>
        <strain evidence="15">CCUG 49571</strain>
    </source>
</reference>
<dbReference type="InterPro" id="IPR000866">
    <property type="entry name" value="AhpC/TSA"/>
</dbReference>
<dbReference type="Pfam" id="PF00578">
    <property type="entry name" value="AhpC-TSA"/>
    <property type="match status" value="1"/>
</dbReference>
<dbReference type="PROSITE" id="PS51352">
    <property type="entry name" value="THIOREDOXIN_2"/>
    <property type="match status" value="1"/>
</dbReference>
<evidence type="ECO:0000256" key="4">
    <source>
        <dbReference type="ARBA" id="ARBA00022862"/>
    </source>
</evidence>
<evidence type="ECO:0000313" key="15">
    <source>
        <dbReference type="Proteomes" id="UP001596028"/>
    </source>
</evidence>
<dbReference type="RefSeq" id="WP_378094974.1">
    <property type="nucleotide sequence ID" value="NZ_JBHSEP010000005.1"/>
</dbReference>
<evidence type="ECO:0000256" key="12">
    <source>
        <dbReference type="SAM" id="MobiDB-lite"/>
    </source>
</evidence>
<evidence type="ECO:0000256" key="3">
    <source>
        <dbReference type="ARBA" id="ARBA00022559"/>
    </source>
</evidence>
<protein>
    <recommendedName>
        <fullName evidence="2">thioredoxin-dependent peroxiredoxin</fullName>
        <ecNumber evidence="2">1.11.1.24</ecNumber>
    </recommendedName>
    <alternativeName>
        <fullName evidence="10">Bacterioferritin comigratory protein</fullName>
    </alternativeName>
    <alternativeName>
        <fullName evidence="8">Thioredoxin peroxidase</fullName>
    </alternativeName>
</protein>
<keyword evidence="5 14" id="KW-0560">Oxidoreductase</keyword>
<evidence type="ECO:0000256" key="11">
    <source>
        <dbReference type="ARBA" id="ARBA00049091"/>
    </source>
</evidence>
<evidence type="ECO:0000256" key="10">
    <source>
        <dbReference type="ARBA" id="ARBA00041373"/>
    </source>
</evidence>
<organism evidence="14 15">
    <name type="scientific">Cohnella hongkongensis</name>
    <dbReference type="NCBI Taxonomy" id="178337"/>
    <lineage>
        <taxon>Bacteria</taxon>
        <taxon>Bacillati</taxon>
        <taxon>Bacillota</taxon>
        <taxon>Bacilli</taxon>
        <taxon>Bacillales</taxon>
        <taxon>Paenibacillaceae</taxon>
        <taxon>Cohnella</taxon>
    </lineage>
</organism>
<evidence type="ECO:0000256" key="6">
    <source>
        <dbReference type="ARBA" id="ARBA00023157"/>
    </source>
</evidence>
<evidence type="ECO:0000256" key="7">
    <source>
        <dbReference type="ARBA" id="ARBA00023284"/>
    </source>
</evidence>
<dbReference type="SUPFAM" id="SSF52833">
    <property type="entry name" value="Thioredoxin-like"/>
    <property type="match status" value="1"/>
</dbReference>
<feature type="domain" description="Thioredoxin" evidence="13">
    <location>
        <begin position="36"/>
        <end position="186"/>
    </location>
</feature>
<keyword evidence="3 14" id="KW-0575">Peroxidase</keyword>
<keyword evidence="4" id="KW-0049">Antioxidant</keyword>
<comment type="function">
    <text evidence="1">Thiol-specific peroxidase that catalyzes the reduction of hydrogen peroxide and organic hydroperoxides to water and alcohols, respectively. Plays a role in cell protection against oxidative stress by detoxifying peroxides and as sensor of hydrogen peroxide-mediated signaling events.</text>
</comment>
<dbReference type="PANTHER" id="PTHR42801">
    <property type="entry name" value="THIOREDOXIN-DEPENDENT PEROXIDE REDUCTASE"/>
    <property type="match status" value="1"/>
</dbReference>
<dbReference type="CDD" id="cd03017">
    <property type="entry name" value="PRX_BCP"/>
    <property type="match status" value="1"/>
</dbReference>
<comment type="catalytic activity">
    <reaction evidence="11">
        <text>a hydroperoxide + [thioredoxin]-dithiol = an alcohol + [thioredoxin]-disulfide + H2O</text>
        <dbReference type="Rhea" id="RHEA:62620"/>
        <dbReference type="Rhea" id="RHEA-COMP:10698"/>
        <dbReference type="Rhea" id="RHEA-COMP:10700"/>
        <dbReference type="ChEBI" id="CHEBI:15377"/>
        <dbReference type="ChEBI" id="CHEBI:29950"/>
        <dbReference type="ChEBI" id="CHEBI:30879"/>
        <dbReference type="ChEBI" id="CHEBI:35924"/>
        <dbReference type="ChEBI" id="CHEBI:50058"/>
        <dbReference type="EC" id="1.11.1.24"/>
    </reaction>
</comment>
<evidence type="ECO:0000259" key="13">
    <source>
        <dbReference type="PROSITE" id="PS51352"/>
    </source>
</evidence>
<feature type="region of interest" description="Disordered" evidence="12">
    <location>
        <begin position="1"/>
        <end position="53"/>
    </location>
</feature>
<evidence type="ECO:0000256" key="9">
    <source>
        <dbReference type="ARBA" id="ARBA00038489"/>
    </source>
</evidence>
<dbReference type="EMBL" id="JBHSEP010000005">
    <property type="protein sequence ID" value="MFC4598581.1"/>
    <property type="molecule type" value="Genomic_DNA"/>
</dbReference>
<dbReference type="EC" id="1.11.1.24" evidence="2"/>
<evidence type="ECO:0000256" key="2">
    <source>
        <dbReference type="ARBA" id="ARBA00013017"/>
    </source>
</evidence>
<dbReference type="NCBIfam" id="NF006960">
    <property type="entry name" value="PRK09437.1"/>
    <property type="match status" value="1"/>
</dbReference>
<dbReference type="PANTHER" id="PTHR42801:SF4">
    <property type="entry name" value="AHPC_TSA FAMILY PROTEIN"/>
    <property type="match status" value="1"/>
</dbReference>
<evidence type="ECO:0000256" key="8">
    <source>
        <dbReference type="ARBA" id="ARBA00032824"/>
    </source>
</evidence>
<evidence type="ECO:0000256" key="5">
    <source>
        <dbReference type="ARBA" id="ARBA00023002"/>
    </source>
</evidence>
<dbReference type="Proteomes" id="UP001596028">
    <property type="component" value="Unassembled WGS sequence"/>
</dbReference>
<gene>
    <name evidence="14" type="primary">bcp</name>
    <name evidence="14" type="ORF">ACFO3S_10075</name>
</gene>
<sequence>MTKQKQHQQPKPQPPAQPQPKTRQQQPRQQQKYAQPQLGKPAPDFELPATNGGAVRLSDYRGRKVVLYFYPKDMTQACTQQACDFRDAGSEYEGLNAVVLGVSTDELKRHYKFTEKYELPFLLLSDPDHRVCELYGVWQEKQLYGRTYMGIVRSTFLIDEQGRLAREWRNIRVKGHVDNVKQALLE</sequence>
<comment type="similarity">
    <text evidence="9">Belongs to the peroxiredoxin family. BCP/PrxQ subfamily.</text>
</comment>
<evidence type="ECO:0000256" key="1">
    <source>
        <dbReference type="ARBA" id="ARBA00003330"/>
    </source>
</evidence>
<dbReference type="InterPro" id="IPR050924">
    <property type="entry name" value="Peroxiredoxin_BCP/PrxQ"/>
</dbReference>
<keyword evidence="7" id="KW-0676">Redox-active center</keyword>
<evidence type="ECO:0000313" key="14">
    <source>
        <dbReference type="EMBL" id="MFC4598581.1"/>
    </source>
</evidence>
<feature type="compositionally biased region" description="Low complexity" evidence="12">
    <location>
        <begin position="19"/>
        <end position="37"/>
    </location>
</feature>
<accession>A0ABV9F9Y5</accession>
<dbReference type="InterPro" id="IPR036249">
    <property type="entry name" value="Thioredoxin-like_sf"/>
</dbReference>